<evidence type="ECO:0000256" key="2">
    <source>
        <dbReference type="ARBA" id="ARBA00004687"/>
    </source>
</evidence>
<dbReference type="GO" id="GO:0016255">
    <property type="term" value="P:attachment of GPI anchor to protein"/>
    <property type="evidence" value="ECO:0000318"/>
    <property type="project" value="GO_Central"/>
</dbReference>
<feature type="compositionally biased region" description="Basic residues" evidence="10">
    <location>
        <begin position="136"/>
        <end position="146"/>
    </location>
</feature>
<keyword evidence="7 11" id="KW-1133">Transmembrane helix</keyword>
<sequence>MAESERPVLPQSRRRLYAICFLVAYVVLVLPVWYEAVRVPRAPLPLEDIAALEEEVAAPLAGALASTVTVYVVCAGGTYTCFKHHELSPYAEAVGEEILRQLGKTSEQVPLLVRVVHDEKGACSTSSWESEGLMARQRRRDSRRLAKQGATGSASRRRGSSSGSSSSGGSYSEASHVGCVGLASSQQRLAAVLGAADRALDDLAVKELGGGDRAGQYVLFMFPDLWRYGGDLPLGAIGRRRFGVVRYPASGKPSQPAAVRLAALIAAPAFASHLGDPAGEAALSAAAAAADPAVAALLADEALPLPVSPAAQLHLSFSLCNAHPSPHSPHQEAPQASSSSDDGANSSGGKPAAASSFAAFSWDFSMFEAQFVAPWKNVLSAAARLTVSSQVLYFTPARVNGSWDRQRAAFTVPHAALPFFADSAWRLDPGRTGLPASAAGGAAGGGAMPYDLAAVHAGDRSTAVGEVVLPPMPPPHTPGRAAAEAAAAAALPRLLPPRAAASLPPAVLHFVLFAPPPGQRPLVLLGPDGQAAPANSFHVPGWGMLQVLNQVPPPGVMMAQVNTDNMEEFAREALTQLRSLLGLAAARRRLIQHNDLYAANGSSTSNKAGSSSTSTGSNSNGRGSNVPPPVGRIDVLTDLRSGLAPWEADALVRRRTRADVAAAAATLGSLARLLRQVPTLALPPAAGALVRDAVAALRRALAAVEAGSYVEASQAAQQARAWAEAAFSDPALSTRQNVPDTHLVGVYLPFCLPAAVPLLQALLHEVRRRRKKPVAAVDAQGTSGVGQTLSGEVGAEELVHTEPNTPVKGSES</sequence>
<dbReference type="GeneID" id="66051989"/>
<evidence type="ECO:0000256" key="1">
    <source>
        <dbReference type="ARBA" id="ARBA00004477"/>
    </source>
</evidence>
<dbReference type="Proteomes" id="UP000006906">
    <property type="component" value="Chromosome 1"/>
</dbReference>
<keyword evidence="6" id="KW-0256">Endoplasmic reticulum</keyword>
<gene>
    <name evidence="12" type="ORF">CHLRE_01g013400v5</name>
</gene>
<comment type="similarity">
    <text evidence="3">Belongs to the PIGS family.</text>
</comment>
<keyword evidence="13" id="KW-1185">Reference proteome</keyword>
<evidence type="ECO:0000313" key="13">
    <source>
        <dbReference type="Proteomes" id="UP000006906"/>
    </source>
</evidence>
<feature type="compositionally biased region" description="Polar residues" evidence="10">
    <location>
        <begin position="780"/>
        <end position="790"/>
    </location>
</feature>
<dbReference type="UniPathway" id="UPA00196"/>
<evidence type="ECO:0000256" key="3">
    <source>
        <dbReference type="ARBA" id="ARBA00005316"/>
    </source>
</evidence>
<evidence type="ECO:0000313" key="12">
    <source>
        <dbReference type="EMBL" id="PNW88081.1"/>
    </source>
</evidence>
<dbReference type="RefSeq" id="XP_042928264.1">
    <property type="nucleotide sequence ID" value="XM_043058350.1"/>
</dbReference>
<keyword evidence="4" id="KW-0337">GPI-anchor biosynthesis</keyword>
<dbReference type="AlphaFoldDB" id="A0A2K3E5L1"/>
<keyword evidence="8 11" id="KW-0472">Membrane</keyword>
<dbReference type="InParanoid" id="A0A2K3E5L1"/>
<evidence type="ECO:0000256" key="6">
    <source>
        <dbReference type="ARBA" id="ARBA00022824"/>
    </source>
</evidence>
<dbReference type="PANTHER" id="PTHR21072">
    <property type="entry name" value="GPI TRANSAMIDASE COMPONENT PIG-S"/>
    <property type="match status" value="1"/>
</dbReference>
<organism evidence="12 13">
    <name type="scientific">Chlamydomonas reinhardtii</name>
    <name type="common">Chlamydomonas smithii</name>
    <dbReference type="NCBI Taxonomy" id="3055"/>
    <lineage>
        <taxon>Eukaryota</taxon>
        <taxon>Viridiplantae</taxon>
        <taxon>Chlorophyta</taxon>
        <taxon>core chlorophytes</taxon>
        <taxon>Chlorophyceae</taxon>
        <taxon>CS clade</taxon>
        <taxon>Chlamydomonadales</taxon>
        <taxon>Chlamydomonadaceae</taxon>
        <taxon>Chlamydomonas</taxon>
    </lineage>
</organism>
<name>A0A2K3E5L1_CHLRE</name>
<feature type="region of interest" description="Disordered" evidence="10">
    <location>
        <begin position="127"/>
        <end position="171"/>
    </location>
</feature>
<dbReference type="FunCoup" id="A0A2K3E5L1">
    <property type="interactions" value="2010"/>
</dbReference>
<dbReference type="STRING" id="3055.A0A2K3E5L1"/>
<comment type="pathway">
    <text evidence="2">Glycolipid biosynthesis; glycosylphosphatidylinositol-anchor biosynthesis.</text>
</comment>
<feature type="compositionally biased region" description="Low complexity" evidence="10">
    <location>
        <begin position="149"/>
        <end position="171"/>
    </location>
</feature>
<dbReference type="GO" id="GO:0042765">
    <property type="term" value="C:GPI-anchor transamidase complex"/>
    <property type="evidence" value="ECO:0000318"/>
    <property type="project" value="GO_Central"/>
</dbReference>
<dbReference type="OrthoDB" id="28748at2759"/>
<evidence type="ECO:0000256" key="7">
    <source>
        <dbReference type="ARBA" id="ARBA00022989"/>
    </source>
</evidence>
<evidence type="ECO:0000256" key="8">
    <source>
        <dbReference type="ARBA" id="ARBA00023136"/>
    </source>
</evidence>
<evidence type="ECO:0000256" key="5">
    <source>
        <dbReference type="ARBA" id="ARBA00022692"/>
    </source>
</evidence>
<keyword evidence="5 11" id="KW-0812">Transmembrane</keyword>
<dbReference type="OMA" id="GWGMLQV"/>
<dbReference type="Pfam" id="PF10510">
    <property type="entry name" value="PIG-S"/>
    <property type="match status" value="2"/>
</dbReference>
<reference evidence="12 13" key="1">
    <citation type="journal article" date="2007" name="Science">
        <title>The Chlamydomonas genome reveals the evolution of key animal and plant functions.</title>
        <authorList>
            <person name="Merchant S.S."/>
            <person name="Prochnik S.E."/>
            <person name="Vallon O."/>
            <person name="Harris E.H."/>
            <person name="Karpowicz S.J."/>
            <person name="Witman G.B."/>
            <person name="Terry A."/>
            <person name="Salamov A."/>
            <person name="Fritz-Laylin L.K."/>
            <person name="Marechal-Drouard L."/>
            <person name="Marshall W.F."/>
            <person name="Qu L.H."/>
            <person name="Nelson D.R."/>
            <person name="Sanderfoot A.A."/>
            <person name="Spalding M.H."/>
            <person name="Kapitonov V.V."/>
            <person name="Ren Q."/>
            <person name="Ferris P."/>
            <person name="Lindquist E."/>
            <person name="Shapiro H."/>
            <person name="Lucas S.M."/>
            <person name="Grimwood J."/>
            <person name="Schmutz J."/>
            <person name="Cardol P."/>
            <person name="Cerutti H."/>
            <person name="Chanfreau G."/>
            <person name="Chen C.L."/>
            <person name="Cognat V."/>
            <person name="Croft M.T."/>
            <person name="Dent R."/>
            <person name="Dutcher S."/>
            <person name="Fernandez E."/>
            <person name="Fukuzawa H."/>
            <person name="Gonzalez-Ballester D."/>
            <person name="Gonzalez-Halphen D."/>
            <person name="Hallmann A."/>
            <person name="Hanikenne M."/>
            <person name="Hippler M."/>
            <person name="Inwood W."/>
            <person name="Jabbari K."/>
            <person name="Kalanon M."/>
            <person name="Kuras R."/>
            <person name="Lefebvre P.A."/>
            <person name="Lemaire S.D."/>
            <person name="Lobanov A.V."/>
            <person name="Lohr M."/>
            <person name="Manuell A."/>
            <person name="Meier I."/>
            <person name="Mets L."/>
            <person name="Mittag M."/>
            <person name="Mittelmeier T."/>
            <person name="Moroney J.V."/>
            <person name="Moseley J."/>
            <person name="Napoli C."/>
            <person name="Nedelcu A.M."/>
            <person name="Niyogi K."/>
            <person name="Novoselov S.V."/>
            <person name="Paulsen I.T."/>
            <person name="Pazour G."/>
            <person name="Purton S."/>
            <person name="Ral J.P."/>
            <person name="Riano-Pachon D.M."/>
            <person name="Riekhof W."/>
            <person name="Rymarquis L."/>
            <person name="Schroda M."/>
            <person name="Stern D."/>
            <person name="Umen J."/>
            <person name="Willows R."/>
            <person name="Wilson N."/>
            <person name="Zimmer S.L."/>
            <person name="Allmer J."/>
            <person name="Balk J."/>
            <person name="Bisova K."/>
            <person name="Chen C.J."/>
            <person name="Elias M."/>
            <person name="Gendler K."/>
            <person name="Hauser C."/>
            <person name="Lamb M.R."/>
            <person name="Ledford H."/>
            <person name="Long J.C."/>
            <person name="Minagawa J."/>
            <person name="Page M.D."/>
            <person name="Pan J."/>
            <person name="Pootakham W."/>
            <person name="Roje S."/>
            <person name="Rose A."/>
            <person name="Stahlberg E."/>
            <person name="Terauchi A.M."/>
            <person name="Yang P."/>
            <person name="Ball S."/>
            <person name="Bowler C."/>
            <person name="Dieckmann C.L."/>
            <person name="Gladyshev V.N."/>
            <person name="Green P."/>
            <person name="Jorgensen R."/>
            <person name="Mayfield S."/>
            <person name="Mueller-Roeber B."/>
            <person name="Rajamani S."/>
            <person name="Sayre R.T."/>
            <person name="Brokstein P."/>
            <person name="Dubchak I."/>
            <person name="Goodstein D."/>
            <person name="Hornick L."/>
            <person name="Huang Y.W."/>
            <person name="Jhaveri J."/>
            <person name="Luo Y."/>
            <person name="Martinez D."/>
            <person name="Ngau W.C."/>
            <person name="Otillar B."/>
            <person name="Poliakov A."/>
            <person name="Porter A."/>
            <person name="Szajkowski L."/>
            <person name="Werner G."/>
            <person name="Zhou K."/>
            <person name="Grigoriev I.V."/>
            <person name="Rokhsar D.S."/>
            <person name="Grossman A.R."/>
        </authorList>
    </citation>
    <scope>NUCLEOTIDE SEQUENCE [LARGE SCALE GENOMIC DNA]</scope>
    <source>
        <strain evidence="13">CC-503</strain>
    </source>
</reference>
<feature type="transmembrane region" description="Helical" evidence="11">
    <location>
        <begin position="16"/>
        <end position="34"/>
    </location>
</feature>
<evidence type="ECO:0008006" key="14">
    <source>
        <dbReference type="Google" id="ProtNLM"/>
    </source>
</evidence>
<feature type="compositionally biased region" description="Low complexity" evidence="10">
    <location>
        <begin position="599"/>
        <end position="625"/>
    </location>
</feature>
<dbReference type="EMBL" id="CM008962">
    <property type="protein sequence ID" value="PNW88081.1"/>
    <property type="molecule type" value="Genomic_DNA"/>
</dbReference>
<feature type="compositionally biased region" description="Low complexity" evidence="10">
    <location>
        <begin position="336"/>
        <end position="349"/>
    </location>
</feature>
<dbReference type="InterPro" id="IPR019540">
    <property type="entry name" value="PtdIno-glycan_biosynth_class_S"/>
</dbReference>
<feature type="region of interest" description="Disordered" evidence="10">
    <location>
        <begin position="599"/>
        <end position="631"/>
    </location>
</feature>
<dbReference type="GO" id="GO:0006506">
    <property type="term" value="P:GPI anchor biosynthetic process"/>
    <property type="evidence" value="ECO:0007669"/>
    <property type="project" value="UniProtKB-UniPathway"/>
</dbReference>
<evidence type="ECO:0000256" key="9">
    <source>
        <dbReference type="ARBA" id="ARBA00023180"/>
    </source>
</evidence>
<evidence type="ECO:0000256" key="11">
    <source>
        <dbReference type="SAM" id="Phobius"/>
    </source>
</evidence>
<accession>A0A2K3E5L1</accession>
<feature type="region of interest" description="Disordered" evidence="10">
    <location>
        <begin position="323"/>
        <end position="349"/>
    </location>
</feature>
<evidence type="ECO:0000256" key="10">
    <source>
        <dbReference type="SAM" id="MobiDB-lite"/>
    </source>
</evidence>
<dbReference type="KEGG" id="cre:CHLRE_01g013400v5"/>
<dbReference type="Gramene" id="PNW88081">
    <property type="protein sequence ID" value="PNW88081"/>
    <property type="gene ID" value="CHLRE_01g013400v5"/>
</dbReference>
<protein>
    <recommendedName>
        <fullName evidence="14">GPI transamidase component PIG-S</fullName>
    </recommendedName>
</protein>
<dbReference type="PANTHER" id="PTHR21072:SF13">
    <property type="entry name" value="GPI TRANSAMIDASE COMPONENT PIG-S"/>
    <property type="match status" value="1"/>
</dbReference>
<evidence type="ECO:0000256" key="4">
    <source>
        <dbReference type="ARBA" id="ARBA00022502"/>
    </source>
</evidence>
<proteinExistence type="inferred from homology"/>
<keyword evidence="9" id="KW-0325">Glycoprotein</keyword>
<feature type="region of interest" description="Disordered" evidence="10">
    <location>
        <begin position="774"/>
        <end position="812"/>
    </location>
</feature>
<comment type="subcellular location">
    <subcellularLocation>
        <location evidence="1">Endoplasmic reticulum membrane</location>
        <topology evidence="1">Multi-pass membrane protein</topology>
    </subcellularLocation>
</comment>